<feature type="coiled-coil region" evidence="1">
    <location>
        <begin position="44"/>
        <end position="106"/>
    </location>
</feature>
<evidence type="ECO:0000256" key="1">
    <source>
        <dbReference type="SAM" id="Coils"/>
    </source>
</evidence>
<evidence type="ECO:0000313" key="2">
    <source>
        <dbReference type="EMBL" id="OGZ19900.1"/>
    </source>
</evidence>
<dbReference type="Proteomes" id="UP000178721">
    <property type="component" value="Unassembled WGS sequence"/>
</dbReference>
<keyword evidence="1" id="KW-0175">Coiled coil</keyword>
<proteinExistence type="predicted"/>
<gene>
    <name evidence="2" type="ORF">A2654_00785</name>
</gene>
<dbReference type="Gene3D" id="1.20.5.340">
    <property type="match status" value="1"/>
</dbReference>
<protein>
    <submittedName>
        <fullName evidence="2">Uncharacterized protein</fullName>
    </submittedName>
</protein>
<sequence length="214" mass="22945">MRKLWSAIILVAALFVLPILSGCGGSGTQIAEKDQRITKLEGQARESSLQIAEKDQQIAKLEAQIGSGNSQVAEKDQQIAGLKTQIVEKDGKIAGLQAELAKASRNPTAAEVTLFLANDLTDRAFASFQYSHLEAVHQVVKNAGSKGLKAFTVTAMVASNTALYFAGFKTSDKGVVYILTSIDREVKLVEGEDYYKANGFSGGPATILKIFAFE</sequence>
<reference evidence="2 3" key="1">
    <citation type="journal article" date="2016" name="Nat. Commun.">
        <title>Thousands of microbial genomes shed light on interconnected biogeochemical processes in an aquifer system.</title>
        <authorList>
            <person name="Anantharaman K."/>
            <person name="Brown C.T."/>
            <person name="Hug L.A."/>
            <person name="Sharon I."/>
            <person name="Castelle C.J."/>
            <person name="Probst A.J."/>
            <person name="Thomas B.C."/>
            <person name="Singh A."/>
            <person name="Wilkins M.J."/>
            <person name="Karaoz U."/>
            <person name="Brodie E.L."/>
            <person name="Williams K.H."/>
            <person name="Hubbard S.S."/>
            <person name="Banfield J.F."/>
        </authorList>
    </citation>
    <scope>NUCLEOTIDE SEQUENCE [LARGE SCALE GENOMIC DNA]</scope>
</reference>
<comment type="caution">
    <text evidence="2">The sequence shown here is derived from an EMBL/GenBank/DDBJ whole genome shotgun (WGS) entry which is preliminary data.</text>
</comment>
<name>A0A1G2E3H1_9BACT</name>
<accession>A0A1G2E3H1</accession>
<organism evidence="2 3">
    <name type="scientific">Candidatus Nealsonbacteria bacterium RIFCSPHIGHO2_01_FULL_43_31</name>
    <dbReference type="NCBI Taxonomy" id="1801665"/>
    <lineage>
        <taxon>Bacteria</taxon>
        <taxon>Candidatus Nealsoniibacteriota</taxon>
    </lineage>
</organism>
<dbReference type="AlphaFoldDB" id="A0A1G2E3H1"/>
<dbReference type="PROSITE" id="PS51257">
    <property type="entry name" value="PROKAR_LIPOPROTEIN"/>
    <property type="match status" value="1"/>
</dbReference>
<dbReference type="EMBL" id="MHMA01000031">
    <property type="protein sequence ID" value="OGZ19900.1"/>
    <property type="molecule type" value="Genomic_DNA"/>
</dbReference>
<evidence type="ECO:0000313" key="3">
    <source>
        <dbReference type="Proteomes" id="UP000178721"/>
    </source>
</evidence>